<protein>
    <submittedName>
        <fullName evidence="1">Uncharacterized protein</fullName>
    </submittedName>
</protein>
<accession>A0A319CVB7</accession>
<keyword evidence="2" id="KW-1185">Reference proteome</keyword>
<dbReference type="AlphaFoldDB" id="A0A319CVB7"/>
<dbReference type="OrthoDB" id="3800738at2759"/>
<dbReference type="Proteomes" id="UP000247810">
    <property type="component" value="Unassembled WGS sequence"/>
</dbReference>
<proteinExistence type="predicted"/>
<reference evidence="1 2" key="1">
    <citation type="submission" date="2018-02" db="EMBL/GenBank/DDBJ databases">
        <title>The genomes of Aspergillus section Nigri reveals drivers in fungal speciation.</title>
        <authorList>
            <consortium name="DOE Joint Genome Institute"/>
            <person name="Vesth T.C."/>
            <person name="Nybo J."/>
            <person name="Theobald S."/>
            <person name="Brandl J."/>
            <person name="Frisvad J.C."/>
            <person name="Nielsen K.F."/>
            <person name="Lyhne E.K."/>
            <person name="Kogle M.E."/>
            <person name="Kuo A."/>
            <person name="Riley R."/>
            <person name="Clum A."/>
            <person name="Nolan M."/>
            <person name="Lipzen A."/>
            <person name="Salamov A."/>
            <person name="Henrissat B."/>
            <person name="Wiebenga A."/>
            <person name="De vries R.P."/>
            <person name="Grigoriev I.V."/>
            <person name="Mortensen U.H."/>
            <person name="Andersen M.R."/>
            <person name="Baker S.E."/>
        </authorList>
    </citation>
    <scope>NUCLEOTIDE SEQUENCE [LARGE SCALE GENOMIC DNA]</scope>
    <source>
        <strain evidence="1 2">CBS 707.79</strain>
    </source>
</reference>
<name>A0A319CVB7_9EURO</name>
<sequence>MTFHHPSRIQYPCLWHEHSRLESRLCKHLPSPSIQEALFLRPSGPSTAITSPSFHSTKNPFITETLWETVLRKRFLRSSTLRSWTLRHLGMPSYARISSIRSRCKREEVYMCPEASWWNMLLQQPATSFVRLLHQEMDPGGVVPVPVPVGALAKFTHARWRPRAGSDCIRTRDLVHLVDAGALAPGVEPFLMWSGREFVWEVDREMQLLQGGVVRDMLGRFDVVVNVKAEEVMVGGVGESLGGGKATFGGWAQSRDVMLLPRPECQRQILYTPFLILNSTNPLYIIPNPTLSPQRTYPKTALGVALSHVNTETYQTS</sequence>
<dbReference type="VEuPathDB" id="FungiDB:BO71DRAFT_414143"/>
<evidence type="ECO:0000313" key="2">
    <source>
        <dbReference type="Proteomes" id="UP000247810"/>
    </source>
</evidence>
<dbReference type="EMBL" id="KZ826098">
    <property type="protein sequence ID" value="PYH88401.1"/>
    <property type="molecule type" value="Genomic_DNA"/>
</dbReference>
<evidence type="ECO:0000313" key="1">
    <source>
        <dbReference type="EMBL" id="PYH88401.1"/>
    </source>
</evidence>
<organism evidence="1 2">
    <name type="scientific">Aspergillus ellipticus CBS 707.79</name>
    <dbReference type="NCBI Taxonomy" id="1448320"/>
    <lineage>
        <taxon>Eukaryota</taxon>
        <taxon>Fungi</taxon>
        <taxon>Dikarya</taxon>
        <taxon>Ascomycota</taxon>
        <taxon>Pezizomycotina</taxon>
        <taxon>Eurotiomycetes</taxon>
        <taxon>Eurotiomycetidae</taxon>
        <taxon>Eurotiales</taxon>
        <taxon>Aspergillaceae</taxon>
        <taxon>Aspergillus</taxon>
        <taxon>Aspergillus subgen. Circumdati</taxon>
    </lineage>
</organism>
<dbReference type="STRING" id="1448320.A0A319CVB7"/>
<gene>
    <name evidence="1" type="ORF">BO71DRAFT_414143</name>
</gene>